<dbReference type="PANTHER" id="PTHR47926">
    <property type="entry name" value="PENTATRICOPEPTIDE REPEAT-CONTAINING PROTEIN"/>
    <property type="match status" value="1"/>
</dbReference>
<reference evidence="3" key="1">
    <citation type="submission" date="2018-02" db="EMBL/GenBank/DDBJ databases">
        <title>Rhizophora mucronata_Transcriptome.</title>
        <authorList>
            <person name="Meera S.P."/>
            <person name="Sreeshan A."/>
            <person name="Augustine A."/>
        </authorList>
    </citation>
    <scope>NUCLEOTIDE SEQUENCE</scope>
    <source>
        <tissue evidence="3">Leaf</tissue>
    </source>
</reference>
<sequence length="507" mass="56254">MKKNMSLVACSCFMPSSESEVRKWNQIIKKQMQMGDAKGAMLTYVNMQMLVGLCADNYTYPILLKAAGTCSCPRIGFALHAQTIKTGFVRHAFVQNALLNMYSTFHRINDASKVFDMVPVKDVVSWNSMLNAYTSNGRTEDALNLFNLMPLKDITSLNIMISGYSSSGMVVAARRILDEMPVKDVVSWNSMILGYTRAGELEMAAQLFRSMPVRNVVTWNSMITGCLQSQLFREVLRLFDEMKRENCVPDHLTVAGVLSACAHLGSLERGKQAHIYAIDNGFASSPHVTAALVDMYAKCGSIQYSLQVFYKASIKDIYCWNAVISALGLHGHGSAALKLFNHMRKNHIIADDITFICLLNACSHSGLVQEGCQLFSCMQKEFGISPKIEHYGCMVDLLARAEHIDCAYRLVDAMPFEPGEAILGALLSACVIHRDLETGERVMKMVFSMAPNLSDGEIMMFVNLYASCGRLEEANRWRKMMNATGMVKAAGCCIIEVNGVFHKFLAA</sequence>
<dbReference type="Pfam" id="PF13041">
    <property type="entry name" value="PPR_2"/>
    <property type="match status" value="2"/>
</dbReference>
<dbReference type="NCBIfam" id="TIGR00756">
    <property type="entry name" value="PPR"/>
    <property type="match status" value="5"/>
</dbReference>
<dbReference type="FunFam" id="1.25.40.10:FF:000989">
    <property type="entry name" value="Pentatricopeptide repeat-containing protein At1g31430"/>
    <property type="match status" value="1"/>
</dbReference>
<dbReference type="InterPro" id="IPR011990">
    <property type="entry name" value="TPR-like_helical_dom_sf"/>
</dbReference>
<evidence type="ECO:0000256" key="1">
    <source>
        <dbReference type="ARBA" id="ARBA00022737"/>
    </source>
</evidence>
<evidence type="ECO:0000313" key="3">
    <source>
        <dbReference type="EMBL" id="MBW81766.1"/>
    </source>
</evidence>
<name>A0A2P2IKK8_RHIMU</name>
<evidence type="ECO:0000256" key="2">
    <source>
        <dbReference type="PROSITE-ProRule" id="PRU00708"/>
    </source>
</evidence>
<organism evidence="3">
    <name type="scientific">Rhizophora mucronata</name>
    <name type="common">Asiatic mangrove</name>
    <dbReference type="NCBI Taxonomy" id="61149"/>
    <lineage>
        <taxon>Eukaryota</taxon>
        <taxon>Viridiplantae</taxon>
        <taxon>Streptophyta</taxon>
        <taxon>Embryophyta</taxon>
        <taxon>Tracheophyta</taxon>
        <taxon>Spermatophyta</taxon>
        <taxon>Magnoliopsida</taxon>
        <taxon>eudicotyledons</taxon>
        <taxon>Gunneridae</taxon>
        <taxon>Pentapetalae</taxon>
        <taxon>rosids</taxon>
        <taxon>fabids</taxon>
        <taxon>Malpighiales</taxon>
        <taxon>Rhizophoraceae</taxon>
        <taxon>Rhizophora</taxon>
    </lineage>
</organism>
<dbReference type="InterPro" id="IPR046960">
    <property type="entry name" value="PPR_At4g14850-like_plant"/>
</dbReference>
<keyword evidence="1" id="KW-0677">Repeat</keyword>
<dbReference type="PROSITE" id="PS51375">
    <property type="entry name" value="PPR"/>
    <property type="match status" value="5"/>
</dbReference>
<dbReference type="GO" id="GO:0009451">
    <property type="term" value="P:RNA modification"/>
    <property type="evidence" value="ECO:0007669"/>
    <property type="project" value="InterPro"/>
</dbReference>
<feature type="repeat" description="PPR" evidence="2">
    <location>
        <begin position="351"/>
        <end position="386"/>
    </location>
</feature>
<accession>A0A2P2IKK8</accession>
<evidence type="ECO:0008006" key="4">
    <source>
        <dbReference type="Google" id="ProtNLM"/>
    </source>
</evidence>
<dbReference type="Gene3D" id="1.25.40.10">
    <property type="entry name" value="Tetratricopeptide repeat domain"/>
    <property type="match status" value="3"/>
</dbReference>
<protein>
    <recommendedName>
        <fullName evidence="4">Pentatricopeptide repeat-containing protein</fullName>
    </recommendedName>
</protein>
<feature type="repeat" description="PPR" evidence="2">
    <location>
        <begin position="215"/>
        <end position="249"/>
    </location>
</feature>
<dbReference type="AlphaFoldDB" id="A0A2P2IKK8"/>
<proteinExistence type="predicted"/>
<dbReference type="InterPro" id="IPR002885">
    <property type="entry name" value="PPR_rpt"/>
</dbReference>
<dbReference type="PANTHER" id="PTHR47926:SF537">
    <property type="entry name" value="PENTACOTRIPEPTIDE-REPEAT REGION OF PRORP DOMAIN-CONTAINING PROTEIN"/>
    <property type="match status" value="1"/>
</dbReference>
<feature type="repeat" description="PPR" evidence="2">
    <location>
        <begin position="122"/>
        <end position="156"/>
    </location>
</feature>
<dbReference type="GO" id="GO:0003723">
    <property type="term" value="F:RNA binding"/>
    <property type="evidence" value="ECO:0007669"/>
    <property type="project" value="InterPro"/>
</dbReference>
<dbReference type="EMBL" id="GGEC01001283">
    <property type="protein sequence ID" value="MBW81766.1"/>
    <property type="molecule type" value="Transcribed_RNA"/>
</dbReference>
<feature type="repeat" description="PPR" evidence="2">
    <location>
        <begin position="184"/>
        <end position="214"/>
    </location>
</feature>
<feature type="repeat" description="PPR" evidence="2">
    <location>
        <begin position="316"/>
        <end position="350"/>
    </location>
</feature>
<dbReference type="Pfam" id="PF01535">
    <property type="entry name" value="PPR"/>
    <property type="match status" value="2"/>
</dbReference>